<dbReference type="Proteomes" id="UP000291838">
    <property type="component" value="Unassembled WGS sequence"/>
</dbReference>
<dbReference type="AlphaFoldDB" id="A0A4Q2RL59"/>
<keyword evidence="3" id="KW-1185">Reference proteome</keyword>
<comment type="caution">
    <text evidence="2">The sequence shown here is derived from an EMBL/GenBank/DDBJ whole genome shotgun (WGS) entry which is preliminary data.</text>
</comment>
<evidence type="ECO:0000259" key="1">
    <source>
        <dbReference type="Pfam" id="PF19975"/>
    </source>
</evidence>
<accession>A0A4Q2RL59</accession>
<gene>
    <name evidence="2" type="ORF">EUA06_18315</name>
</gene>
<evidence type="ECO:0000313" key="2">
    <source>
        <dbReference type="EMBL" id="RYB89056.1"/>
    </source>
</evidence>
<dbReference type="InterPro" id="IPR045530">
    <property type="entry name" value="DO-GTPase1"/>
</dbReference>
<proteinExistence type="predicted"/>
<sequence length="299" mass="33115">MRITMLGGHASGKTSYLGALWATVRGAAPDAPVTLSEGRLPDSSTYLDECEHALLAGESVERTKLDHGERIDLDLTIDGSPVLVTHLDVAGETYEAALEQRSVAPTLLTELAQTEAVMLFVHPRRLRLPHSITDARRLIAVAGEPLEQHSQAEPESEPNDIDPVDVWKHAPTAVHLVEMLQLVVEQRTSGRRLNVALIVSAWDTIDQGPEWGTDCQPGPWVQANLPLLHQFLTTNDGHIRWKVFGVSAQGCNFDDKDAVDAIVEQPYDQRTIVALDGGWTRDIAEPLRWFVREWTEHPT</sequence>
<name>A0A4Q2RL59_9ACTN</name>
<evidence type="ECO:0000313" key="3">
    <source>
        <dbReference type="Proteomes" id="UP000291838"/>
    </source>
</evidence>
<protein>
    <recommendedName>
        <fullName evidence="1">Double-GTPase 1 domain-containing protein</fullName>
    </recommendedName>
</protein>
<dbReference type="EMBL" id="SDWS01000009">
    <property type="protein sequence ID" value="RYB89056.1"/>
    <property type="molecule type" value="Genomic_DNA"/>
</dbReference>
<dbReference type="Pfam" id="PF19975">
    <property type="entry name" value="DO-GTPase1"/>
    <property type="match status" value="1"/>
</dbReference>
<dbReference type="OrthoDB" id="9758793at2"/>
<reference evidence="2 3" key="1">
    <citation type="submission" date="2019-01" db="EMBL/GenBank/DDBJ databases">
        <title>Novel species of Nocardioides.</title>
        <authorList>
            <person name="Liu Q."/>
            <person name="Xin Y.-H."/>
        </authorList>
    </citation>
    <scope>NUCLEOTIDE SEQUENCE [LARGE SCALE GENOMIC DNA]</scope>
    <source>
        <strain evidence="2 3">HLT3-15</strain>
    </source>
</reference>
<feature type="domain" description="Double-GTPase 1" evidence="1">
    <location>
        <begin position="5"/>
        <end position="290"/>
    </location>
</feature>
<dbReference type="RefSeq" id="WP_129478458.1">
    <property type="nucleotide sequence ID" value="NZ_SDWS01000009.1"/>
</dbReference>
<organism evidence="2 3">
    <name type="scientific">Nocardioides glacieisoli</name>
    <dbReference type="NCBI Taxonomy" id="1168730"/>
    <lineage>
        <taxon>Bacteria</taxon>
        <taxon>Bacillati</taxon>
        <taxon>Actinomycetota</taxon>
        <taxon>Actinomycetes</taxon>
        <taxon>Propionibacteriales</taxon>
        <taxon>Nocardioidaceae</taxon>
        <taxon>Nocardioides</taxon>
    </lineage>
</organism>